<sequence>MHALNQAGDNAKGATLYVTLEPCSHYGKTPPCALRIIEAGIAKVIVGSTDPNPLVSGKGMELLREAGIKVVCPVCSDECAEL</sequence>
<comment type="caution">
    <text evidence="2">The sequence shown here is derived from an EMBL/GenBank/DDBJ whole genome shotgun (WGS) entry which is preliminary data.</text>
</comment>
<feature type="non-terminal residue" evidence="2">
    <location>
        <position position="82"/>
    </location>
</feature>
<dbReference type="GO" id="GO:0003824">
    <property type="term" value="F:catalytic activity"/>
    <property type="evidence" value="ECO:0007669"/>
    <property type="project" value="InterPro"/>
</dbReference>
<organism evidence="2">
    <name type="scientific">human gut metagenome</name>
    <dbReference type="NCBI Taxonomy" id="408170"/>
    <lineage>
        <taxon>unclassified sequences</taxon>
        <taxon>metagenomes</taxon>
        <taxon>organismal metagenomes</taxon>
    </lineage>
</organism>
<name>W1XIC3_9ZZZZ</name>
<protein>
    <submittedName>
        <fullName evidence="2">Riboflavin biosynthesis protein RibD</fullName>
    </submittedName>
</protein>
<reference evidence="2" key="1">
    <citation type="submission" date="2013-12" db="EMBL/GenBank/DDBJ databases">
        <title>A Varibaculum cambriense genome reconstructed from a premature infant gut community with otherwise low bacterial novelty that shifts toward anaerobic metabolism during the third week of life.</title>
        <authorList>
            <person name="Brown C.T."/>
            <person name="Sharon I."/>
            <person name="Thomas B.C."/>
            <person name="Castelle C.J."/>
            <person name="Morowitz M.J."/>
            <person name="Banfield J.F."/>
        </authorList>
    </citation>
    <scope>NUCLEOTIDE SEQUENCE</scope>
</reference>
<dbReference type="PROSITE" id="PS51747">
    <property type="entry name" value="CYT_DCMP_DEAMINASES_2"/>
    <property type="match status" value="1"/>
</dbReference>
<dbReference type="EMBL" id="AZMM01015444">
    <property type="protein sequence ID" value="ETJ30032.1"/>
    <property type="molecule type" value="Genomic_DNA"/>
</dbReference>
<evidence type="ECO:0000313" key="2">
    <source>
        <dbReference type="EMBL" id="ETJ30032.1"/>
    </source>
</evidence>
<feature type="domain" description="CMP/dCMP-type deaminase" evidence="1">
    <location>
        <begin position="1"/>
        <end position="70"/>
    </location>
</feature>
<accession>W1XIC3</accession>
<dbReference type="SUPFAM" id="SSF53927">
    <property type="entry name" value="Cytidine deaminase-like"/>
    <property type="match status" value="1"/>
</dbReference>
<dbReference type="InterPro" id="IPR016193">
    <property type="entry name" value="Cytidine_deaminase-like"/>
</dbReference>
<dbReference type="InterPro" id="IPR002125">
    <property type="entry name" value="CMP_dCMP_dom"/>
</dbReference>
<gene>
    <name evidence="2" type="ORF">Q604_UNBC15444G0001</name>
</gene>
<evidence type="ECO:0000259" key="1">
    <source>
        <dbReference type="PROSITE" id="PS51747"/>
    </source>
</evidence>
<dbReference type="Pfam" id="PF00383">
    <property type="entry name" value="dCMP_cyt_deam_1"/>
    <property type="match status" value="1"/>
</dbReference>
<dbReference type="Gene3D" id="3.40.140.10">
    <property type="entry name" value="Cytidine Deaminase, domain 2"/>
    <property type="match status" value="1"/>
</dbReference>
<proteinExistence type="predicted"/>
<dbReference type="AlphaFoldDB" id="W1XIC3"/>